<dbReference type="PANTHER" id="PTHR33121">
    <property type="entry name" value="CYCLIC DI-GMP PHOSPHODIESTERASE PDEF"/>
    <property type="match status" value="1"/>
</dbReference>
<dbReference type="SUPFAM" id="SSF141868">
    <property type="entry name" value="EAL domain-like"/>
    <property type="match status" value="1"/>
</dbReference>
<protein>
    <submittedName>
        <fullName evidence="1">Uncharacterized protein</fullName>
    </submittedName>
</protein>
<proteinExistence type="predicted"/>
<name>A0A0K0XZI9_9GAMM</name>
<evidence type="ECO:0000313" key="1">
    <source>
        <dbReference type="EMBL" id="AKS43099.1"/>
    </source>
</evidence>
<reference evidence="2" key="1">
    <citation type="submission" date="2015-07" db="EMBL/GenBank/DDBJ databases">
        <authorList>
            <person name="Kim K.M."/>
        </authorList>
    </citation>
    <scope>NUCLEOTIDE SEQUENCE [LARGE SCALE GENOMIC DNA]</scope>
    <source>
        <strain evidence="2">KCTC 42284</strain>
    </source>
</reference>
<dbReference type="Proteomes" id="UP000066624">
    <property type="component" value="Chromosome"/>
</dbReference>
<dbReference type="InterPro" id="IPR001633">
    <property type="entry name" value="EAL_dom"/>
</dbReference>
<dbReference type="AlphaFoldDB" id="A0A0K0XZI9"/>
<keyword evidence="2" id="KW-1185">Reference proteome</keyword>
<dbReference type="InterPro" id="IPR050706">
    <property type="entry name" value="Cyclic-di-GMP_PDE-like"/>
</dbReference>
<sequence length="249" mass="27850">MDAKTAVELMPISAEAVHCGFAAQSIRPIAAQRKQAASDLDWFEILIRPHGRYRGWSPERFIERLYLERAPHLTDIEVLERAAAWALLRQTPTRISVNSHPQSLIHADFLRAVMQAQGELREAGHSLCLELVEYGHCDDRERLIGHARLLREHGVLIALDDFGSRINCFDLCAAGVVDLLKIDLRLINALEDNRNQQAVVQSILTLGLGLGASVIAEGIETQSQLDLLRQLGADYAQGFLFHRPEALEH</sequence>
<organism evidence="1 2">
    <name type="scientific">Wenzhouxiangella marina</name>
    <dbReference type="NCBI Taxonomy" id="1579979"/>
    <lineage>
        <taxon>Bacteria</taxon>
        <taxon>Pseudomonadati</taxon>
        <taxon>Pseudomonadota</taxon>
        <taxon>Gammaproteobacteria</taxon>
        <taxon>Chromatiales</taxon>
        <taxon>Wenzhouxiangellaceae</taxon>
        <taxon>Wenzhouxiangella</taxon>
    </lineage>
</organism>
<accession>A0A0K0XZI9</accession>
<dbReference type="PATRIC" id="fig|1579979.3.peg.2802"/>
<dbReference type="CDD" id="cd01948">
    <property type="entry name" value="EAL"/>
    <property type="match status" value="1"/>
</dbReference>
<dbReference type="PROSITE" id="PS50883">
    <property type="entry name" value="EAL"/>
    <property type="match status" value="1"/>
</dbReference>
<dbReference type="InterPro" id="IPR035919">
    <property type="entry name" value="EAL_sf"/>
</dbReference>
<dbReference type="OrthoDB" id="5894408at2"/>
<dbReference type="STRING" id="1579979.WM2015_2742"/>
<gene>
    <name evidence="1" type="ORF">WM2015_2742</name>
</gene>
<dbReference type="SMART" id="SM00052">
    <property type="entry name" value="EAL"/>
    <property type="match status" value="1"/>
</dbReference>
<dbReference type="GO" id="GO:0071111">
    <property type="term" value="F:cyclic-guanylate-specific phosphodiesterase activity"/>
    <property type="evidence" value="ECO:0007669"/>
    <property type="project" value="InterPro"/>
</dbReference>
<dbReference type="Pfam" id="PF00563">
    <property type="entry name" value="EAL"/>
    <property type="match status" value="1"/>
</dbReference>
<dbReference type="RefSeq" id="WP_049726609.1">
    <property type="nucleotide sequence ID" value="NZ_CP012154.1"/>
</dbReference>
<dbReference type="KEGG" id="wma:WM2015_2742"/>
<evidence type="ECO:0000313" key="2">
    <source>
        <dbReference type="Proteomes" id="UP000066624"/>
    </source>
</evidence>
<dbReference type="PANTHER" id="PTHR33121:SF15">
    <property type="entry name" value="BLUE LIGHT- AND TEMPERATURE-REGULATED ANTIREPRESSOR BLUF"/>
    <property type="match status" value="1"/>
</dbReference>
<dbReference type="EMBL" id="CP012154">
    <property type="protein sequence ID" value="AKS43099.1"/>
    <property type="molecule type" value="Genomic_DNA"/>
</dbReference>
<dbReference type="Gene3D" id="3.20.20.450">
    <property type="entry name" value="EAL domain"/>
    <property type="match status" value="1"/>
</dbReference>